<evidence type="ECO:0000256" key="18">
    <source>
        <dbReference type="ARBA" id="ARBA00023136"/>
    </source>
</evidence>
<feature type="transmembrane region" description="Helical" evidence="22">
    <location>
        <begin position="12"/>
        <end position="31"/>
    </location>
</feature>
<sequence>MGWLSDHVNLLGFIGAVVILLLTIAIAWFYIQKMKTESVGGELTEHSWDGIKEFNNNIPTGWLLSLLGLMIWAVWYILFGYPLNAYSQIGEYNQESHAYNQKFETVHANLDSDKLREMGEQIFLVQCAQCHGLTAEGNDGKAQNLTHWGKIDGIMDTIRNGSTGLTKENGEEFGGMPPGLLSEEKDIQAVAHYVMSEIVKDTSMKYDEELVKAGNEIYHSEENGTCFQCHGANGEGVEDMGPSLQTYGKTEFLANVLKHGKKGEIGLMPSFEYLNLSQKEVEALQSFIAAKQKIQ</sequence>
<feature type="binding site" description="covalent" evidence="21">
    <location>
        <position position="229"/>
    </location>
    <ligand>
        <name>heme c</name>
        <dbReference type="ChEBI" id="CHEBI:61717"/>
        <label>2</label>
    </ligand>
</feature>
<feature type="binding site" description="covalent" evidence="21">
    <location>
        <position position="127"/>
    </location>
    <ligand>
        <name>heme c</name>
        <dbReference type="ChEBI" id="CHEBI:61717"/>
        <label>1</label>
    </ligand>
</feature>
<keyword evidence="5" id="KW-1003">Cell membrane</keyword>
<evidence type="ECO:0000256" key="22">
    <source>
        <dbReference type="SAM" id="Phobius"/>
    </source>
</evidence>
<keyword evidence="18 22" id="KW-0472">Membrane</keyword>
<evidence type="ECO:0000256" key="19">
    <source>
        <dbReference type="ARBA" id="ARBA00029635"/>
    </source>
</evidence>
<evidence type="ECO:0000256" key="8">
    <source>
        <dbReference type="ARBA" id="ARBA00022660"/>
    </source>
</evidence>
<evidence type="ECO:0000256" key="2">
    <source>
        <dbReference type="ARBA" id="ARBA00004673"/>
    </source>
</evidence>
<dbReference type="EMBL" id="CP019645">
    <property type="protein sequence ID" value="AQQ59112.1"/>
    <property type="molecule type" value="Genomic_DNA"/>
</dbReference>
<keyword evidence="12" id="KW-0375">Hydrogen ion transport</keyword>
<dbReference type="Proteomes" id="UP000188298">
    <property type="component" value="Chromosome"/>
</dbReference>
<evidence type="ECO:0000256" key="12">
    <source>
        <dbReference type="ARBA" id="ARBA00022781"/>
    </source>
</evidence>
<keyword evidence="16 20" id="KW-0408">Iron</keyword>
<reference evidence="24 25" key="1">
    <citation type="submission" date="2017-02" db="EMBL/GenBank/DDBJ databases">
        <title>Whole genome sequencing of Helicobacter bilis strain AAQJH.</title>
        <authorList>
            <person name="Conlan S."/>
            <person name="Thomas P.J."/>
            <person name="Mullikin J."/>
            <person name="Palmore T.N."/>
            <person name="Frank K.M."/>
            <person name="Segre J.A."/>
        </authorList>
    </citation>
    <scope>NUCLEOTIDE SEQUENCE [LARGE SCALE GENOMIC DNA]</scope>
    <source>
        <strain evidence="24 25">AAQJH</strain>
    </source>
</reference>
<dbReference type="InterPro" id="IPR050597">
    <property type="entry name" value="Cytochrome_c_Oxidase_Subunit"/>
</dbReference>
<dbReference type="Gene3D" id="1.10.760.10">
    <property type="entry name" value="Cytochrome c-like domain"/>
    <property type="match status" value="2"/>
</dbReference>
<evidence type="ECO:0000313" key="24">
    <source>
        <dbReference type="EMBL" id="AQQ59112.1"/>
    </source>
</evidence>
<dbReference type="InterPro" id="IPR032858">
    <property type="entry name" value="CcoP_N"/>
</dbReference>
<keyword evidence="11" id="KW-0677">Repeat</keyword>
<dbReference type="GO" id="GO:0046872">
    <property type="term" value="F:metal ion binding"/>
    <property type="evidence" value="ECO:0007669"/>
    <property type="project" value="UniProtKB-KW"/>
</dbReference>
<feature type="binding site" description="axial binding residue" evidence="20">
    <location>
        <position position="268"/>
    </location>
    <ligand>
        <name>heme c</name>
        <dbReference type="ChEBI" id="CHEBI:61717"/>
        <label>1</label>
    </ligand>
    <ligandPart>
        <name>Fe</name>
        <dbReference type="ChEBI" id="CHEBI:18248"/>
    </ligandPart>
</feature>
<dbReference type="GO" id="GO:0005886">
    <property type="term" value="C:plasma membrane"/>
    <property type="evidence" value="ECO:0007669"/>
    <property type="project" value="UniProtKB-SubCell"/>
</dbReference>
<evidence type="ECO:0000256" key="4">
    <source>
        <dbReference type="ARBA" id="ARBA00022448"/>
    </source>
</evidence>
<dbReference type="InterPro" id="IPR009056">
    <property type="entry name" value="Cyt_c-like_dom"/>
</dbReference>
<comment type="cofactor">
    <cofactor evidence="21">
        <name>heme c</name>
        <dbReference type="ChEBI" id="CHEBI:61717"/>
    </cofactor>
    <text evidence="21">Binds 2 heme C groups per subunit.</text>
</comment>
<evidence type="ECO:0000256" key="14">
    <source>
        <dbReference type="ARBA" id="ARBA00022989"/>
    </source>
</evidence>
<keyword evidence="6" id="KW-0997">Cell inner membrane</keyword>
<evidence type="ECO:0000256" key="15">
    <source>
        <dbReference type="ARBA" id="ARBA00023002"/>
    </source>
</evidence>
<keyword evidence="9 22" id="KW-0812">Transmembrane</keyword>
<keyword evidence="10 20" id="KW-0479">Metal-binding</keyword>
<dbReference type="GO" id="GO:0006119">
    <property type="term" value="P:oxidative phosphorylation"/>
    <property type="evidence" value="ECO:0007669"/>
    <property type="project" value="UniProtKB-UniPathway"/>
</dbReference>
<protein>
    <recommendedName>
        <fullName evidence="19">Cytochrome c oxidase subunit III</fullName>
    </recommendedName>
</protein>
<keyword evidence="8" id="KW-0679">Respiratory chain</keyword>
<evidence type="ECO:0000256" key="20">
    <source>
        <dbReference type="PIRSR" id="PIRSR000006-1"/>
    </source>
</evidence>
<feature type="transmembrane region" description="Helical" evidence="22">
    <location>
        <begin position="62"/>
        <end position="83"/>
    </location>
</feature>
<dbReference type="PIRSF" id="PIRSF000006">
    <property type="entry name" value="Cbb3-Cox_fixP"/>
    <property type="match status" value="1"/>
</dbReference>
<feature type="binding site" description="axial binding residue" evidence="20">
    <location>
        <position position="230"/>
    </location>
    <ligand>
        <name>heme c</name>
        <dbReference type="ChEBI" id="CHEBI:61717"/>
        <label>2</label>
    </ligand>
    <ligandPart>
        <name>Fe</name>
        <dbReference type="ChEBI" id="CHEBI:18248"/>
    </ligandPart>
</feature>
<comment type="similarity">
    <text evidence="3">Belongs to the CcoP / FixP family.</text>
</comment>
<evidence type="ECO:0000256" key="11">
    <source>
        <dbReference type="ARBA" id="ARBA00022737"/>
    </source>
</evidence>
<dbReference type="GO" id="GO:1902600">
    <property type="term" value="P:proton transmembrane transport"/>
    <property type="evidence" value="ECO:0007669"/>
    <property type="project" value="UniProtKB-KW"/>
</dbReference>
<gene>
    <name evidence="24" type="ORF">XJ32_02185</name>
</gene>
<feature type="binding site" description="covalent" evidence="21">
    <location>
        <position position="226"/>
    </location>
    <ligand>
        <name>heme c</name>
        <dbReference type="ChEBI" id="CHEBI:61717"/>
        <label>2</label>
    </ligand>
</feature>
<accession>A0A1Q2LGP8</accession>
<dbReference type="PROSITE" id="PS51007">
    <property type="entry name" value="CYTC"/>
    <property type="match status" value="2"/>
</dbReference>
<dbReference type="AlphaFoldDB" id="A0A1Q2LGP8"/>
<comment type="subcellular location">
    <subcellularLocation>
        <location evidence="1">Cell inner membrane</location>
    </subcellularLocation>
</comment>
<evidence type="ECO:0000259" key="23">
    <source>
        <dbReference type="PROSITE" id="PS51007"/>
    </source>
</evidence>
<dbReference type="InterPro" id="IPR004678">
    <property type="entry name" value="Cyt_c_oxidase_cbb3_su3"/>
</dbReference>
<dbReference type="NCBIfam" id="TIGR00782">
    <property type="entry name" value="ccoP"/>
    <property type="match status" value="1"/>
</dbReference>
<evidence type="ECO:0000256" key="1">
    <source>
        <dbReference type="ARBA" id="ARBA00004533"/>
    </source>
</evidence>
<feature type="binding site" description="axial binding residue" evidence="20">
    <location>
        <position position="131"/>
    </location>
    <ligand>
        <name>heme c</name>
        <dbReference type="ChEBI" id="CHEBI:61717"/>
        <label>1</label>
    </ligand>
    <ligandPart>
        <name>Fe</name>
        <dbReference type="ChEBI" id="CHEBI:18248"/>
    </ligandPart>
</feature>
<evidence type="ECO:0000256" key="10">
    <source>
        <dbReference type="ARBA" id="ARBA00022723"/>
    </source>
</evidence>
<feature type="domain" description="Cytochrome c" evidence="23">
    <location>
        <begin position="114"/>
        <end position="198"/>
    </location>
</feature>
<evidence type="ECO:0000256" key="5">
    <source>
        <dbReference type="ARBA" id="ARBA00022475"/>
    </source>
</evidence>
<evidence type="ECO:0000256" key="7">
    <source>
        <dbReference type="ARBA" id="ARBA00022617"/>
    </source>
</evidence>
<dbReference type="GO" id="GO:0020037">
    <property type="term" value="F:heme binding"/>
    <property type="evidence" value="ECO:0007669"/>
    <property type="project" value="InterPro"/>
</dbReference>
<keyword evidence="13" id="KW-0249">Electron transport</keyword>
<dbReference type="Pfam" id="PF13442">
    <property type="entry name" value="Cytochrome_CBB3"/>
    <property type="match status" value="2"/>
</dbReference>
<evidence type="ECO:0000256" key="3">
    <source>
        <dbReference type="ARBA" id="ARBA00006113"/>
    </source>
</evidence>
<evidence type="ECO:0000313" key="25">
    <source>
        <dbReference type="Proteomes" id="UP000188298"/>
    </source>
</evidence>
<name>A0A1Q2LGP8_9HELI</name>
<dbReference type="PANTHER" id="PTHR33751:SF1">
    <property type="entry name" value="CBB3-TYPE CYTOCHROME C OXIDASE SUBUNIT FIXP"/>
    <property type="match status" value="1"/>
</dbReference>
<evidence type="ECO:0000256" key="21">
    <source>
        <dbReference type="PIRSR" id="PIRSR000006-2"/>
    </source>
</evidence>
<evidence type="ECO:0000256" key="6">
    <source>
        <dbReference type="ARBA" id="ARBA00022519"/>
    </source>
</evidence>
<dbReference type="InterPro" id="IPR036909">
    <property type="entry name" value="Cyt_c-like_dom_sf"/>
</dbReference>
<dbReference type="GO" id="GO:0016491">
    <property type="term" value="F:oxidoreductase activity"/>
    <property type="evidence" value="ECO:0007669"/>
    <property type="project" value="UniProtKB-KW"/>
</dbReference>
<feature type="domain" description="Cytochrome c" evidence="23">
    <location>
        <begin position="209"/>
        <end position="292"/>
    </location>
</feature>
<dbReference type="PANTHER" id="PTHR33751">
    <property type="entry name" value="CBB3-TYPE CYTOCHROME C OXIDASE SUBUNIT FIXP"/>
    <property type="match status" value="1"/>
</dbReference>
<dbReference type="Pfam" id="PF14715">
    <property type="entry name" value="FixP_N"/>
    <property type="match status" value="1"/>
</dbReference>
<dbReference type="GO" id="GO:0009055">
    <property type="term" value="F:electron transfer activity"/>
    <property type="evidence" value="ECO:0007669"/>
    <property type="project" value="InterPro"/>
</dbReference>
<dbReference type="SUPFAM" id="SSF46626">
    <property type="entry name" value="Cytochrome c"/>
    <property type="match status" value="2"/>
</dbReference>
<keyword evidence="15" id="KW-0560">Oxidoreductase</keyword>
<keyword evidence="7 21" id="KW-0349">Heme</keyword>
<evidence type="ECO:0000256" key="17">
    <source>
        <dbReference type="ARBA" id="ARBA00023065"/>
    </source>
</evidence>
<comment type="pathway">
    <text evidence="2">Energy metabolism; oxidative phosphorylation.</text>
</comment>
<dbReference type="RefSeq" id="WP_005219055.1">
    <property type="nucleotide sequence ID" value="NZ_CABKOK010000004.1"/>
</dbReference>
<evidence type="ECO:0000256" key="9">
    <source>
        <dbReference type="ARBA" id="ARBA00022692"/>
    </source>
</evidence>
<organism evidence="24 25">
    <name type="scientific">Helicobacter bilis</name>
    <dbReference type="NCBI Taxonomy" id="37372"/>
    <lineage>
        <taxon>Bacteria</taxon>
        <taxon>Pseudomonadati</taxon>
        <taxon>Campylobacterota</taxon>
        <taxon>Epsilonproteobacteria</taxon>
        <taxon>Campylobacterales</taxon>
        <taxon>Helicobacteraceae</taxon>
        <taxon>Helicobacter</taxon>
    </lineage>
</organism>
<evidence type="ECO:0000256" key="16">
    <source>
        <dbReference type="ARBA" id="ARBA00023004"/>
    </source>
</evidence>
<keyword evidence="17" id="KW-0406">Ion transport</keyword>
<evidence type="ECO:0000256" key="13">
    <source>
        <dbReference type="ARBA" id="ARBA00022982"/>
    </source>
</evidence>
<dbReference type="UniPathway" id="UPA00705"/>
<dbReference type="KEGG" id="hbl:XJ32_02185"/>
<keyword evidence="14 22" id="KW-1133">Transmembrane helix</keyword>
<feature type="binding site" description="axial binding residue" evidence="20">
    <location>
        <position position="176"/>
    </location>
    <ligand>
        <name>heme c</name>
        <dbReference type="ChEBI" id="CHEBI:61717"/>
        <label>2</label>
    </ligand>
    <ligandPart>
        <name>Fe</name>
        <dbReference type="ChEBI" id="CHEBI:18248"/>
    </ligandPart>
</feature>
<dbReference type="Gene3D" id="6.10.280.130">
    <property type="match status" value="1"/>
</dbReference>
<keyword evidence="4" id="KW-0813">Transport</keyword>
<feature type="binding site" description="covalent" evidence="21">
    <location>
        <position position="130"/>
    </location>
    <ligand>
        <name>heme c</name>
        <dbReference type="ChEBI" id="CHEBI:61717"/>
        <label>1</label>
    </ligand>
</feature>
<proteinExistence type="inferred from homology"/>
<dbReference type="InterPro" id="IPR038414">
    <property type="entry name" value="CcoP_N_sf"/>
</dbReference>